<gene>
    <name evidence="2" type="ORF">A4X13_0g8324</name>
</gene>
<reference evidence="2" key="1">
    <citation type="submission" date="2016-04" db="EMBL/GenBank/DDBJ databases">
        <authorList>
            <person name="Nguyen H.D."/>
            <person name="Samba Siva P."/>
            <person name="Cullis J."/>
            <person name="Levesque C.A."/>
            <person name="Hambleton S."/>
        </authorList>
    </citation>
    <scope>NUCLEOTIDE SEQUENCE</scope>
    <source>
        <strain evidence="2">DAOMC 236416</strain>
    </source>
</reference>
<protein>
    <submittedName>
        <fullName evidence="2">Uncharacterized protein</fullName>
    </submittedName>
</protein>
<organism evidence="2 3">
    <name type="scientific">Tilletia indica</name>
    <dbReference type="NCBI Taxonomy" id="43049"/>
    <lineage>
        <taxon>Eukaryota</taxon>
        <taxon>Fungi</taxon>
        <taxon>Dikarya</taxon>
        <taxon>Basidiomycota</taxon>
        <taxon>Ustilaginomycotina</taxon>
        <taxon>Exobasidiomycetes</taxon>
        <taxon>Tilletiales</taxon>
        <taxon>Tilletiaceae</taxon>
        <taxon>Tilletia</taxon>
    </lineage>
</organism>
<comment type="caution">
    <text evidence="2">The sequence shown here is derived from an EMBL/GenBank/DDBJ whole genome shotgun (WGS) entry which is preliminary data.</text>
</comment>
<evidence type="ECO:0000313" key="3">
    <source>
        <dbReference type="Proteomes" id="UP000077521"/>
    </source>
</evidence>
<feature type="region of interest" description="Disordered" evidence="1">
    <location>
        <begin position="122"/>
        <end position="202"/>
    </location>
</feature>
<dbReference type="Proteomes" id="UP000077521">
    <property type="component" value="Unassembled WGS sequence"/>
</dbReference>
<feature type="compositionally biased region" description="Low complexity" evidence="1">
    <location>
        <begin position="9"/>
        <end position="23"/>
    </location>
</feature>
<feature type="region of interest" description="Disordered" evidence="1">
    <location>
        <begin position="1"/>
        <end position="55"/>
    </location>
</feature>
<feature type="compositionally biased region" description="Low complexity" evidence="1">
    <location>
        <begin position="122"/>
        <end position="133"/>
    </location>
</feature>
<sequence length="740" mass="78043">MVAPEANGAASSQNSRSPSPSAALGLHSSPPFTPVMSRHARRIAASASKSPPLSPATHAVLSIVEKAVATSTGMDPGSVRAAYELLQLDVGSAASGSELRSTRWADMTDEDEAEAAAAALLARRPSSHSGSDGADADAELSETASARVPSSLAARVEDAGQARAAVARSDTASTQQGPFKPPAALQASRARSKTPVAPTRARSTRVAAVEAAKEAALAQAAEEAKLAQEAVNAASAAIGTTVPESPAPLSAATGQISNATADAVSVPEKTALSAIEETMQALQASDKQTQLAANARTKSYAGLMAHMEKMHSEGHVGTAELGLLLAACKAAHRHADAGKCAPAFPPALVDALATYDVKHPENTLRKMTPHLGAGEVSNNHSHQVLPPRNAPTTYGAVTARNIPPPPPPAPFSQLRDKHIVGQGKGSALDAALKGGHRDERLFVRLPEGASTREEDPLVLVDRTNRELVSAGAPPFVRTDLISKCPTGLAVSPRRGCSTEQLFEFRGAVGKALRATVVETDEVWERWVIYEVPTHAGSGAIDEAYLSDRLSEAFPGAVRGAAKRLCKKEEDWTTKESTPVAFYTAARANFFPGMRIRMLGRQFLLRRHQLRPTTVMCGVCGSYRHQTHDCPSGSRCRRCSKYGHKEEEHAAQCTACKEGKPCVPQCMHCRGPHVAGDRACKNKPVWNRFAKAYVLSGGQELSRINALGDRSRNKMLYGIEGPASGANRAPLGVRAETSPTQ</sequence>
<name>A0A8T8SFQ7_9BASI</name>
<reference evidence="2" key="2">
    <citation type="journal article" date="2019" name="IMA Fungus">
        <title>Genome sequencing and comparison of five Tilletia species to identify candidate genes for the detection of regulated species infecting wheat.</title>
        <authorList>
            <person name="Nguyen H.D.T."/>
            <person name="Sultana T."/>
            <person name="Kesanakurti P."/>
            <person name="Hambleton S."/>
        </authorList>
    </citation>
    <scope>NUCLEOTIDE SEQUENCE</scope>
    <source>
        <strain evidence="2">DAOMC 236416</strain>
    </source>
</reference>
<keyword evidence="3" id="KW-1185">Reference proteome</keyword>
<evidence type="ECO:0000313" key="2">
    <source>
        <dbReference type="EMBL" id="KAE8238924.1"/>
    </source>
</evidence>
<accession>A0A8T8SFQ7</accession>
<proteinExistence type="predicted"/>
<dbReference type="AlphaFoldDB" id="A0A8T8SFQ7"/>
<evidence type="ECO:0000256" key="1">
    <source>
        <dbReference type="SAM" id="MobiDB-lite"/>
    </source>
</evidence>
<dbReference type="EMBL" id="LWDF02001388">
    <property type="protein sequence ID" value="KAE8238924.1"/>
    <property type="molecule type" value="Genomic_DNA"/>
</dbReference>